<evidence type="ECO:0000313" key="8">
    <source>
        <dbReference type="EMBL" id="KDQ10575.1"/>
    </source>
</evidence>
<feature type="compositionally biased region" description="Low complexity" evidence="6">
    <location>
        <begin position="656"/>
        <end position="669"/>
    </location>
</feature>
<reference evidence="9" key="1">
    <citation type="journal article" date="2014" name="Proc. Natl. Acad. Sci. U.S.A.">
        <title>Extensive sampling of basidiomycete genomes demonstrates inadequacy of the white-rot/brown-rot paradigm for wood decay fungi.</title>
        <authorList>
            <person name="Riley R."/>
            <person name="Salamov A.A."/>
            <person name="Brown D.W."/>
            <person name="Nagy L.G."/>
            <person name="Floudas D."/>
            <person name="Held B.W."/>
            <person name="Levasseur A."/>
            <person name="Lombard V."/>
            <person name="Morin E."/>
            <person name="Otillar R."/>
            <person name="Lindquist E.A."/>
            <person name="Sun H."/>
            <person name="LaButti K.M."/>
            <person name="Schmutz J."/>
            <person name="Jabbour D."/>
            <person name="Luo H."/>
            <person name="Baker S.E."/>
            <person name="Pisabarro A.G."/>
            <person name="Walton J.D."/>
            <person name="Blanchette R.A."/>
            <person name="Henrissat B."/>
            <person name="Martin F."/>
            <person name="Cullen D."/>
            <person name="Hibbett D.S."/>
            <person name="Grigoriev I.V."/>
        </authorList>
    </citation>
    <scope>NUCLEOTIDE SEQUENCE [LARGE SCALE GENOMIC DNA]</scope>
    <source>
        <strain evidence="9">FD-172 SS1</strain>
    </source>
</reference>
<evidence type="ECO:0000256" key="4">
    <source>
        <dbReference type="PIRSR" id="PIRSR600407-2"/>
    </source>
</evidence>
<evidence type="ECO:0000256" key="3">
    <source>
        <dbReference type="PIRSR" id="PIRSR600407-1"/>
    </source>
</evidence>
<dbReference type="GO" id="GO:0046036">
    <property type="term" value="P:CTP metabolic process"/>
    <property type="evidence" value="ECO:0007669"/>
    <property type="project" value="TreeGrafter"/>
</dbReference>
<dbReference type="AlphaFoldDB" id="A0A067M786"/>
<feature type="compositionally biased region" description="Low complexity" evidence="6">
    <location>
        <begin position="696"/>
        <end position="711"/>
    </location>
</feature>
<feature type="compositionally biased region" description="Basic and acidic residues" evidence="6">
    <location>
        <begin position="463"/>
        <end position="476"/>
    </location>
</feature>
<evidence type="ECO:0000313" key="9">
    <source>
        <dbReference type="Proteomes" id="UP000027195"/>
    </source>
</evidence>
<feature type="region of interest" description="Disordered" evidence="6">
    <location>
        <begin position="525"/>
        <end position="555"/>
    </location>
</feature>
<dbReference type="Pfam" id="PF01150">
    <property type="entry name" value="GDA1_CD39"/>
    <property type="match status" value="1"/>
</dbReference>
<feature type="region of interest" description="Disordered" evidence="6">
    <location>
        <begin position="652"/>
        <end position="754"/>
    </location>
</feature>
<evidence type="ECO:0000256" key="1">
    <source>
        <dbReference type="ARBA" id="ARBA00009283"/>
    </source>
</evidence>
<feature type="region of interest" description="Disordered" evidence="6">
    <location>
        <begin position="460"/>
        <end position="499"/>
    </location>
</feature>
<dbReference type="Gene3D" id="3.30.420.150">
    <property type="entry name" value="Exopolyphosphatase. Domain 2"/>
    <property type="match status" value="1"/>
</dbReference>
<evidence type="ECO:0000256" key="6">
    <source>
        <dbReference type="SAM" id="MobiDB-lite"/>
    </source>
</evidence>
<dbReference type="OrthoDB" id="6372431at2759"/>
<feature type="transmembrane region" description="Helical" evidence="7">
    <location>
        <begin position="563"/>
        <end position="582"/>
    </location>
</feature>
<dbReference type="GO" id="GO:0005794">
    <property type="term" value="C:Golgi apparatus"/>
    <property type="evidence" value="ECO:0007669"/>
    <property type="project" value="TreeGrafter"/>
</dbReference>
<keyword evidence="4" id="KW-0547">Nucleotide-binding</keyword>
<dbReference type="Gene3D" id="3.30.420.40">
    <property type="match status" value="1"/>
</dbReference>
<protein>
    <submittedName>
        <fullName evidence="8">Uncharacterized protein</fullName>
    </submittedName>
</protein>
<feature type="compositionally biased region" description="Polar residues" evidence="6">
    <location>
        <begin position="770"/>
        <end position="780"/>
    </location>
</feature>
<dbReference type="CDD" id="cd24039">
    <property type="entry name" value="ASKHA_NBD_YND1-like"/>
    <property type="match status" value="1"/>
</dbReference>
<proteinExistence type="inferred from homology"/>
<dbReference type="PANTHER" id="PTHR11782:SF121">
    <property type="entry name" value="NUCLEOSIDE-DIPHOSPHATASE MIG-23"/>
    <property type="match status" value="1"/>
</dbReference>
<dbReference type="GO" id="GO:0006256">
    <property type="term" value="P:UDP catabolic process"/>
    <property type="evidence" value="ECO:0007669"/>
    <property type="project" value="TreeGrafter"/>
</dbReference>
<keyword evidence="4" id="KW-0067">ATP-binding</keyword>
<sequence length="794" mass="85609">MAPPTAGDPWLTSRRFGIVIDAGSSGSRLQIYSWKDARAAQLHSATTLDALPHVEKGTQKTDDWHKKAEPGVSSFAHDPAGVASYLEPLLRHANAQIPPSLHRETPIFLLATAGMRLLKPEQQSAIMQSACDAIRQYSTFRVGEASSTGPCGAHVKVISGQEEGLFGWIAVNYLMDGFAGHDDQHRGTYGFLDMGGASTQIAFEPSPSTKMSKTTDAALMDVNLRRLSGEEVHHRVFVTTWLGYGTNQARERYVSRLTDEWDAVPEHASASPSDPRIVPDPCLPKSLSLVTPTLPSESSEALSSPHALVGTGSFPRCLQESLPLLNKTAPCPDTESCLFNGVPAPKIDFSAVRFIGVSEYWYSSEHVFGLGGAYDFVQYERAATEFCGREWDDIWAAHNAKQNTTAEADKSKGGEVVAAGLKAIEMSRLQMQCFKAAWIVNVLHEGLGLPRLVDPGGNPLYSEGEKAAEKADEKGLGHSTVESAPKHNKAHGSGKHRPAFQSLDTIDDVAISWTLGKMVLEASKEIPPAHSKPPPRPTHPVDTVEGQPPYELPDPSSPGPFSFSPFWLAVYAAICFVAFCIFKRLRRKKRVSPFQRSRARRESKPFNDPFSLEDGSSGYYSSSSGSLSPPLSPISGGSKTVSIFRQALHHFTSPLRSSSGTNTPSTSPSRRSDFRRTQSSPMLNAQPVSLPSYPRSSTPSGSNTPSGAPASRTLQRPSRPVSLRLSGASPEPSPKGAFLEAPQTAPSSPRLHPLALSLSRNSSQVNLTTLVPRTASSSRAPSIYDGGSPPATDD</sequence>
<feature type="active site" description="Proton acceptor" evidence="3">
    <location>
        <position position="163"/>
    </location>
</feature>
<keyword evidence="7" id="KW-1133">Transmembrane helix</keyword>
<evidence type="ECO:0000256" key="5">
    <source>
        <dbReference type="RuleBase" id="RU003833"/>
    </source>
</evidence>
<feature type="compositionally biased region" description="Polar residues" evidence="6">
    <location>
        <begin position="678"/>
        <end position="689"/>
    </location>
</feature>
<feature type="region of interest" description="Disordered" evidence="6">
    <location>
        <begin position="591"/>
        <end position="612"/>
    </location>
</feature>
<dbReference type="EMBL" id="KL198066">
    <property type="protein sequence ID" value="KDQ10575.1"/>
    <property type="molecule type" value="Genomic_DNA"/>
</dbReference>
<dbReference type="HOGENOM" id="CLU_010246_3_1_1"/>
<dbReference type="GO" id="GO:0017111">
    <property type="term" value="F:ribonucleoside triphosphate phosphatase activity"/>
    <property type="evidence" value="ECO:0007669"/>
    <property type="project" value="TreeGrafter"/>
</dbReference>
<comment type="similarity">
    <text evidence="1 5">Belongs to the GDA1/CD39 NTPase family.</text>
</comment>
<dbReference type="InterPro" id="IPR000407">
    <property type="entry name" value="GDA1_CD39_NTPase"/>
</dbReference>
<organism evidence="8 9">
    <name type="scientific">Botryobasidium botryosum (strain FD-172 SS1)</name>
    <dbReference type="NCBI Taxonomy" id="930990"/>
    <lineage>
        <taxon>Eukaryota</taxon>
        <taxon>Fungi</taxon>
        <taxon>Dikarya</taxon>
        <taxon>Basidiomycota</taxon>
        <taxon>Agaricomycotina</taxon>
        <taxon>Agaricomycetes</taxon>
        <taxon>Cantharellales</taxon>
        <taxon>Botryobasidiaceae</taxon>
        <taxon>Botryobasidium</taxon>
    </lineage>
</organism>
<keyword evidence="7" id="KW-0812">Transmembrane</keyword>
<dbReference type="GO" id="GO:0005524">
    <property type="term" value="F:ATP binding"/>
    <property type="evidence" value="ECO:0007669"/>
    <property type="project" value="UniProtKB-KW"/>
</dbReference>
<dbReference type="GO" id="GO:0045134">
    <property type="term" value="F:UDP phosphatase activity"/>
    <property type="evidence" value="ECO:0007669"/>
    <property type="project" value="TreeGrafter"/>
</dbReference>
<feature type="region of interest" description="Disordered" evidence="6">
    <location>
        <begin position="770"/>
        <end position="794"/>
    </location>
</feature>
<name>A0A067M786_BOTB1</name>
<dbReference type="GO" id="GO:0016020">
    <property type="term" value="C:membrane"/>
    <property type="evidence" value="ECO:0007669"/>
    <property type="project" value="TreeGrafter"/>
</dbReference>
<accession>A0A067M786</accession>
<dbReference type="Proteomes" id="UP000027195">
    <property type="component" value="Unassembled WGS sequence"/>
</dbReference>
<dbReference type="GO" id="GO:0004382">
    <property type="term" value="F:GDP phosphatase activity"/>
    <property type="evidence" value="ECO:0007669"/>
    <property type="project" value="TreeGrafter"/>
</dbReference>
<evidence type="ECO:0000256" key="2">
    <source>
        <dbReference type="ARBA" id="ARBA00022801"/>
    </source>
</evidence>
<dbReference type="FunCoup" id="A0A067M786">
    <property type="interactions" value="185"/>
</dbReference>
<evidence type="ECO:0000256" key="7">
    <source>
        <dbReference type="SAM" id="Phobius"/>
    </source>
</evidence>
<dbReference type="STRING" id="930990.A0A067M786"/>
<dbReference type="PANTHER" id="PTHR11782">
    <property type="entry name" value="ADENOSINE/GUANOSINE DIPHOSPHATASE"/>
    <property type="match status" value="1"/>
</dbReference>
<dbReference type="InParanoid" id="A0A067M786"/>
<feature type="compositionally biased region" description="Basic residues" evidence="6">
    <location>
        <begin position="486"/>
        <end position="498"/>
    </location>
</feature>
<feature type="binding site" evidence="4">
    <location>
        <begin position="196"/>
        <end position="200"/>
    </location>
    <ligand>
        <name>ATP</name>
        <dbReference type="ChEBI" id="CHEBI:30616"/>
    </ligand>
</feature>
<keyword evidence="2 5" id="KW-0378">Hydrolase</keyword>
<keyword evidence="9" id="KW-1185">Reference proteome</keyword>
<keyword evidence="7" id="KW-0472">Membrane</keyword>
<dbReference type="PROSITE" id="PS01238">
    <property type="entry name" value="GDA1_CD39_NTPASE"/>
    <property type="match status" value="1"/>
</dbReference>
<gene>
    <name evidence="8" type="ORF">BOTBODRAFT_136647</name>
</gene>